<dbReference type="SMART" id="SM00465">
    <property type="entry name" value="GIYc"/>
    <property type="match status" value="1"/>
</dbReference>
<dbReference type="GO" id="GO:0004519">
    <property type="term" value="F:endonuclease activity"/>
    <property type="evidence" value="ECO:0007669"/>
    <property type="project" value="UniProtKB-KW"/>
</dbReference>
<dbReference type="NCBIfam" id="TIGR01453">
    <property type="entry name" value="grpIintron_endo"/>
    <property type="match status" value="1"/>
</dbReference>
<keyword evidence="2" id="KW-0540">Nuclease</keyword>
<keyword evidence="5" id="KW-0732">Signal</keyword>
<dbReference type="SMART" id="SM00497">
    <property type="entry name" value="IENR1"/>
    <property type="match status" value="2"/>
</dbReference>
<dbReference type="EMBL" id="MK110677">
    <property type="protein sequence ID" value="QBG64923.1"/>
    <property type="molecule type" value="Genomic_DNA"/>
</dbReference>
<dbReference type="InterPro" id="IPR003647">
    <property type="entry name" value="Intron_nuc_1_rpt"/>
</dbReference>
<keyword evidence="3 7" id="KW-0255">Endonuclease</keyword>
<protein>
    <submittedName>
        <fullName evidence="7">GIY-YIG endonuclease</fullName>
    </submittedName>
</protein>
<dbReference type="Gene3D" id="3.40.1440.10">
    <property type="entry name" value="GIY-YIG endonuclease"/>
    <property type="match status" value="1"/>
</dbReference>
<dbReference type="InterPro" id="IPR010896">
    <property type="entry name" value="NUMOD1"/>
</dbReference>
<dbReference type="SUPFAM" id="SSF82771">
    <property type="entry name" value="GIY-YIG endonuclease"/>
    <property type="match status" value="1"/>
</dbReference>
<evidence type="ECO:0000259" key="6">
    <source>
        <dbReference type="PROSITE" id="PS50164"/>
    </source>
</evidence>
<evidence type="ECO:0000256" key="4">
    <source>
        <dbReference type="ARBA" id="ARBA00022801"/>
    </source>
</evidence>
<evidence type="ECO:0000256" key="2">
    <source>
        <dbReference type="ARBA" id="ARBA00022722"/>
    </source>
</evidence>
<dbReference type="GO" id="GO:0003677">
    <property type="term" value="F:DNA binding"/>
    <property type="evidence" value="ECO:0007669"/>
    <property type="project" value="InterPro"/>
</dbReference>
<dbReference type="AlphaFoldDB" id="A0A481S194"/>
<keyword evidence="7" id="KW-0496">Mitochondrion</keyword>
<comment type="similarity">
    <text evidence="1">To endonucleases of group I introns of fungi and phage.</text>
</comment>
<reference evidence="7" key="2">
    <citation type="journal article" date="2019" name="Environ. Microbiol.">
        <title>The complete mitochondrial genome of the Chan-hua fungus Isaria cicadae: a tale of intron evolution in Cordycipitaceae.</title>
        <authorList>
            <person name="Fan W.W."/>
            <person name="Zhang S."/>
            <person name="Zhang Y.J."/>
        </authorList>
    </citation>
    <scope>NUCLEOTIDE SEQUENCE</scope>
    <source>
        <strain evidence="7">ARSEF 11726</strain>
    </source>
</reference>
<organism evidence="7">
    <name type="scientific">Cordyceps cicadae</name>
    <dbReference type="NCBI Taxonomy" id="218633"/>
    <lineage>
        <taxon>Eukaryota</taxon>
        <taxon>Fungi</taxon>
        <taxon>Dikarya</taxon>
        <taxon>Ascomycota</taxon>
        <taxon>Pezizomycotina</taxon>
        <taxon>Sordariomycetes</taxon>
        <taxon>Hypocreomycetidae</taxon>
        <taxon>Hypocreales</taxon>
        <taxon>Cordycipitaceae</taxon>
        <taxon>Cordyceps</taxon>
    </lineage>
</organism>
<evidence type="ECO:0000256" key="5">
    <source>
        <dbReference type="SAM" id="SignalP"/>
    </source>
</evidence>
<sequence>MNHLVLPKKIAICWKLLTTMVLELLNSVTIHSFEQSAGNQQISNILVGSSETTRDPYVSNNIRRYSPWNYTLIALAHKNNSIRSLRLNKTIIRQYSTHKEPEDNIKNINFINTYTNFKEDRSQILKELKDKSGVYLLVNNINGHTYVGSSVHLAARMKNYLNTSFLKSKQNFNMPITKALLKYGQFNFSLFILEFVNIDMLTVRETFYITTVLPYYNILKQGYSSLGYKHTEETKKLLSELAKNRRHSEATKGLIARALTGENNSFYNKNHSIESKRRIVEANSAYPVYIYNSFKQLLVIFPSVLTIAKEINTNHSTIVSYIKEQTLFRGEWYFTNIPYNIEDSPKINNWYNNSETRVLIDDMLNNKHIKRAVFVYDENMNFLSKYDGVTDAKKALNISHSIIKKYAEINGTYKNYIFSFERLN</sequence>
<dbReference type="Pfam" id="PF01541">
    <property type="entry name" value="GIY-YIG"/>
    <property type="match status" value="1"/>
</dbReference>
<dbReference type="GO" id="GO:0016787">
    <property type="term" value="F:hydrolase activity"/>
    <property type="evidence" value="ECO:0007669"/>
    <property type="project" value="UniProtKB-KW"/>
</dbReference>
<dbReference type="Pfam" id="PF07460">
    <property type="entry name" value="NUMOD3"/>
    <property type="match status" value="2"/>
</dbReference>
<proteinExistence type="predicted"/>
<dbReference type="CDD" id="cd10445">
    <property type="entry name" value="GIY-YIG_bI1_like"/>
    <property type="match status" value="1"/>
</dbReference>
<feature type="domain" description="GIY-YIG" evidence="6">
    <location>
        <begin position="130"/>
        <end position="218"/>
    </location>
</feature>
<geneLocation type="mitochondrion" evidence="7"/>
<dbReference type="SMART" id="SM00496">
    <property type="entry name" value="IENR2"/>
    <property type="match status" value="3"/>
</dbReference>
<dbReference type="InterPro" id="IPR006350">
    <property type="entry name" value="Intron_endoG1"/>
</dbReference>
<keyword evidence="4" id="KW-0378">Hydrolase</keyword>
<name>A0A481S194_9HYPO</name>
<dbReference type="SUPFAM" id="SSF64496">
    <property type="entry name" value="DNA-binding domain of intron-encoded endonucleases"/>
    <property type="match status" value="1"/>
</dbReference>
<dbReference type="PROSITE" id="PS50164">
    <property type="entry name" value="GIY_YIG"/>
    <property type="match status" value="1"/>
</dbReference>
<accession>A0A481S194</accession>
<dbReference type="InterPro" id="IPR003611">
    <property type="entry name" value="NUMOD3"/>
</dbReference>
<evidence type="ECO:0000256" key="3">
    <source>
        <dbReference type="ARBA" id="ARBA00022759"/>
    </source>
</evidence>
<evidence type="ECO:0000256" key="1">
    <source>
        <dbReference type="ARBA" id="ARBA00010045"/>
    </source>
</evidence>
<dbReference type="InterPro" id="IPR000305">
    <property type="entry name" value="GIY-YIG_endonuc"/>
</dbReference>
<reference evidence="7" key="1">
    <citation type="submission" date="2018-10" db="EMBL/GenBank/DDBJ databases">
        <authorList>
            <person name="Zhang Y.-J."/>
        </authorList>
    </citation>
    <scope>NUCLEOTIDE SEQUENCE</scope>
    <source>
        <strain evidence="7">ARSEF 11726</strain>
    </source>
</reference>
<evidence type="ECO:0000313" key="7">
    <source>
        <dbReference type="EMBL" id="QBG64923.1"/>
    </source>
</evidence>
<gene>
    <name evidence="7" type="primary">orf424</name>
</gene>
<dbReference type="Pfam" id="PF07453">
    <property type="entry name" value="NUMOD1"/>
    <property type="match status" value="2"/>
</dbReference>
<feature type="chain" id="PRO_5019800433" evidence="5">
    <location>
        <begin position="33"/>
        <end position="424"/>
    </location>
</feature>
<feature type="signal peptide" evidence="5">
    <location>
        <begin position="1"/>
        <end position="32"/>
    </location>
</feature>
<dbReference type="InterPro" id="IPR035901">
    <property type="entry name" value="GIY-YIG_endonuc_sf"/>
</dbReference>